<dbReference type="Pfam" id="PF22633">
    <property type="entry name" value="F5_F8_type_C_2"/>
    <property type="match status" value="1"/>
</dbReference>
<feature type="domain" description="F5/8 type C" evidence="4">
    <location>
        <begin position="1"/>
        <end position="34"/>
    </location>
</feature>
<feature type="domain" description="F5/8 type C" evidence="4">
    <location>
        <begin position="470"/>
        <end position="616"/>
    </location>
</feature>
<dbReference type="Pfam" id="PF00754">
    <property type="entry name" value="F5_F8_type_C"/>
    <property type="match status" value="4"/>
</dbReference>
<evidence type="ECO:0000259" key="4">
    <source>
        <dbReference type="PROSITE" id="PS50022"/>
    </source>
</evidence>
<evidence type="ECO:0000256" key="2">
    <source>
        <dbReference type="ARBA" id="ARBA00022837"/>
    </source>
</evidence>
<dbReference type="Proteomes" id="UP000515163">
    <property type="component" value="Unplaced"/>
</dbReference>
<feature type="domain" description="F5/8 type C" evidence="4">
    <location>
        <begin position="776"/>
        <end position="920"/>
    </location>
</feature>
<gene>
    <name evidence="6" type="primary">LOC116309071</name>
</gene>
<dbReference type="KEGG" id="aten:116309071"/>
<dbReference type="PROSITE" id="PS01285">
    <property type="entry name" value="FA58C_1"/>
    <property type="match status" value="1"/>
</dbReference>
<dbReference type="RefSeq" id="XP_031575508.1">
    <property type="nucleotide sequence ID" value="XM_031719648.1"/>
</dbReference>
<organism evidence="5 6">
    <name type="scientific">Actinia tenebrosa</name>
    <name type="common">Australian red waratah sea anemone</name>
    <dbReference type="NCBI Taxonomy" id="6105"/>
    <lineage>
        <taxon>Eukaryota</taxon>
        <taxon>Metazoa</taxon>
        <taxon>Cnidaria</taxon>
        <taxon>Anthozoa</taxon>
        <taxon>Hexacorallia</taxon>
        <taxon>Actiniaria</taxon>
        <taxon>Actiniidae</taxon>
        <taxon>Actinia</taxon>
    </lineage>
</organism>
<proteinExistence type="predicted"/>
<dbReference type="CDD" id="cd00057">
    <property type="entry name" value="FA58C"/>
    <property type="match status" value="3"/>
</dbReference>
<dbReference type="OrthoDB" id="547680at2759"/>
<feature type="domain" description="F5/8 type C" evidence="4">
    <location>
        <begin position="620"/>
        <end position="774"/>
    </location>
</feature>
<dbReference type="InterPro" id="IPR006585">
    <property type="entry name" value="FTP1"/>
</dbReference>
<protein>
    <submittedName>
        <fullName evidence="6">Uncharacterized protein LOC116309071</fullName>
    </submittedName>
</protein>
<dbReference type="AlphaFoldDB" id="A0A6P8JD53"/>
<dbReference type="SMART" id="SM00607">
    <property type="entry name" value="FTP"/>
    <property type="match status" value="1"/>
</dbReference>
<sequence>MKNYFETPVVARWVEIMFKSYYGKPCMRFELYGSRGEVNKNVALFKPTEQSSSGSHHSSKAVDGILTATIGEGSCSTTQLENNPWWRVDLEHEYLIKSVSIKNNEDKCCYGRLSDLTVKISVNLKTNFTCASNISLTVAGEHKKVVCEQMRQGRYVEIVNSLRTVLTLCEVEVEAYVSAELRKDPVGLESGLVKNESITASSVLGDGYLPHHGRFNTIIGSGGWCALNNNPNTEYLQIDLEVRYTVKAVYTQGLASGCLPASAQVLTYSLSYSDNGINWAHVMQGSDTKVLPKGSYFFGTEILGRYFRFNPMTWKIHICMRVEMIGQRTYSSPLYRSIPNYALKESSWTTYTAQRSQLFSFGWRTFADKDQFLLINVVPGPKHVTGIVTMADIGGRSVKQYSLSYSYNGINWLDYMENGKVKVFSGVSVKYLSASHNLKRRVMALLLKILVLGVQIEVGLTVELYGCKVCDEQPLGMEDGSIQDSSITASSWKSGLEPYKGRFNGGTGWCANSRSAGEYMQVDFKRVMTISAITMQIVERTLLGWPYSFTLGYSYDGRVFRNYKTQDGKEKTFGFGSIQRPQLKFYLERFVEARKFRVYVKKFYNHLCMRFELHGYKKECFGPVELSLNDAKRLMKASSYLGLGFEPWYGDMRIGDDSLTWCAADTSTQQFLQFDLIFSHRITEISVSGRTADLDTFQQLNDSWVSRYRLQYREEMGDWKYYEYSGTIVEIQGNSGIKTAVSHAINTSLIARYIRILPVQWENWICIRVELRGCKVKDIALEMENGNTEILYDSILGDGTNFPALLGTPSNSWISQYATNPQGRPFLQIGFVTISKHITSFATAVVSDERTWSFYLSYTEEGHVWTNYTENGVLKIFEGNRNKHLVVKHNLRRSLTARAIRLNPITWRSKPAFKVELYGNEVCYEALGLESGLLPNSSFTSNAFIPGYEPWKARVNSPRPWCFISKTDRGLLYIDLLNLSDVTGIANQKDSYGYALEIKISYSLDNVLWRYYTGGNADNIPKVRGSKAEYFTLAEHRAVYV</sequence>
<dbReference type="SUPFAM" id="SSF49785">
    <property type="entry name" value="Galactose-binding domain-like"/>
    <property type="match status" value="8"/>
</dbReference>
<accession>A0A6P8JD53</accession>
<feature type="domain" description="F5/8 type C" evidence="4">
    <location>
        <begin position="363"/>
        <end position="467"/>
    </location>
</feature>
<reference evidence="6" key="1">
    <citation type="submission" date="2025-08" db="UniProtKB">
        <authorList>
            <consortium name="RefSeq"/>
        </authorList>
    </citation>
    <scope>IDENTIFICATION</scope>
    <source>
        <tissue evidence="6">Tentacle</tissue>
    </source>
</reference>
<evidence type="ECO:0000313" key="5">
    <source>
        <dbReference type="Proteomes" id="UP000515163"/>
    </source>
</evidence>
<dbReference type="SMART" id="SM00231">
    <property type="entry name" value="FA58C"/>
    <property type="match status" value="4"/>
</dbReference>
<evidence type="ECO:0000256" key="1">
    <source>
        <dbReference type="ARBA" id="ARBA00022723"/>
    </source>
</evidence>
<feature type="domain" description="F5/8 type C" evidence="4">
    <location>
        <begin position="923"/>
        <end position="1041"/>
    </location>
</feature>
<dbReference type="InterPro" id="IPR008979">
    <property type="entry name" value="Galactose-bd-like_sf"/>
</dbReference>
<dbReference type="GeneID" id="116309071"/>
<dbReference type="PANTHER" id="PTHR24543">
    <property type="entry name" value="MULTICOPPER OXIDASE-RELATED"/>
    <property type="match status" value="1"/>
</dbReference>
<dbReference type="Gene3D" id="2.60.120.260">
    <property type="entry name" value="Galactose-binding domain-like"/>
    <property type="match status" value="8"/>
</dbReference>
<dbReference type="InParanoid" id="A0A6P8JD53"/>
<dbReference type="PROSITE" id="PS50022">
    <property type="entry name" value="FA58C_3"/>
    <property type="match status" value="7"/>
</dbReference>
<keyword evidence="3" id="KW-1015">Disulfide bond</keyword>
<dbReference type="GO" id="GO:0046872">
    <property type="term" value="F:metal ion binding"/>
    <property type="evidence" value="ECO:0007669"/>
    <property type="project" value="UniProtKB-KW"/>
</dbReference>
<keyword evidence="1" id="KW-0479">Metal-binding</keyword>
<feature type="domain" description="F5/8 type C" evidence="4">
    <location>
        <begin position="181"/>
        <end position="327"/>
    </location>
</feature>
<dbReference type="InterPro" id="IPR000421">
    <property type="entry name" value="FA58C"/>
</dbReference>
<evidence type="ECO:0000256" key="3">
    <source>
        <dbReference type="ARBA" id="ARBA00023157"/>
    </source>
</evidence>
<dbReference type="PANTHER" id="PTHR24543:SF336">
    <property type="entry name" value="F5_8 TYPE C DOMAIN-CONTAINING PROTEIN"/>
    <property type="match status" value="1"/>
</dbReference>
<keyword evidence="5" id="KW-1185">Reference proteome</keyword>
<keyword evidence="2" id="KW-0106">Calcium</keyword>
<name>A0A6P8JD53_ACTTE</name>
<evidence type="ECO:0000313" key="6">
    <source>
        <dbReference type="RefSeq" id="XP_031575508.1"/>
    </source>
</evidence>